<keyword evidence="4" id="KW-1185">Reference proteome</keyword>
<evidence type="ECO:0000256" key="1">
    <source>
        <dbReference type="ARBA" id="ARBA00022448"/>
    </source>
</evidence>
<evidence type="ECO:0000313" key="3">
    <source>
        <dbReference type="EMBL" id="QDU82107.1"/>
    </source>
</evidence>
<organism evidence="3 4">
    <name type="scientific">Polystyrenella longa</name>
    <dbReference type="NCBI Taxonomy" id="2528007"/>
    <lineage>
        <taxon>Bacteria</taxon>
        <taxon>Pseudomonadati</taxon>
        <taxon>Planctomycetota</taxon>
        <taxon>Planctomycetia</taxon>
        <taxon>Planctomycetales</taxon>
        <taxon>Planctomycetaceae</taxon>
        <taxon>Polystyrenella</taxon>
    </lineage>
</organism>
<proteinExistence type="predicted"/>
<dbReference type="Gene3D" id="2.40.50.100">
    <property type="match status" value="1"/>
</dbReference>
<keyword evidence="2" id="KW-0175">Coiled coil</keyword>
<evidence type="ECO:0000256" key="2">
    <source>
        <dbReference type="SAM" id="Coils"/>
    </source>
</evidence>
<dbReference type="EMBL" id="CP036281">
    <property type="protein sequence ID" value="QDU82107.1"/>
    <property type="molecule type" value="Genomic_DNA"/>
</dbReference>
<dbReference type="InterPro" id="IPR029016">
    <property type="entry name" value="GAF-like_dom_sf"/>
</dbReference>
<dbReference type="KEGG" id="plon:Pla110_38620"/>
<dbReference type="InterPro" id="IPR051909">
    <property type="entry name" value="MFP_Cation_Efflux"/>
</dbReference>
<dbReference type="GO" id="GO:0030313">
    <property type="term" value="C:cell envelope"/>
    <property type="evidence" value="ECO:0007669"/>
    <property type="project" value="TreeGrafter"/>
</dbReference>
<gene>
    <name evidence="3" type="ORF">Pla110_38620</name>
</gene>
<accession>A0A518CS98</accession>
<dbReference type="PANTHER" id="PTHR30097">
    <property type="entry name" value="CATION EFFLUX SYSTEM PROTEIN CUSB"/>
    <property type="match status" value="1"/>
</dbReference>
<dbReference type="Gene3D" id="2.40.30.170">
    <property type="match status" value="1"/>
</dbReference>
<evidence type="ECO:0000313" key="4">
    <source>
        <dbReference type="Proteomes" id="UP000317178"/>
    </source>
</evidence>
<dbReference type="Gene3D" id="3.30.450.40">
    <property type="match status" value="2"/>
</dbReference>
<dbReference type="SUPFAM" id="SSF111369">
    <property type="entry name" value="HlyD-like secretion proteins"/>
    <property type="match status" value="1"/>
</dbReference>
<dbReference type="CDD" id="cd18773">
    <property type="entry name" value="PDC1_HK_sensor"/>
    <property type="match status" value="1"/>
</dbReference>
<dbReference type="Proteomes" id="UP000317178">
    <property type="component" value="Chromosome"/>
</dbReference>
<name>A0A518CS98_9PLAN</name>
<dbReference type="GO" id="GO:0060003">
    <property type="term" value="P:copper ion export"/>
    <property type="evidence" value="ECO:0007669"/>
    <property type="project" value="TreeGrafter"/>
</dbReference>
<dbReference type="SUPFAM" id="SSF55781">
    <property type="entry name" value="GAF domain-like"/>
    <property type="match status" value="1"/>
</dbReference>
<dbReference type="PANTHER" id="PTHR30097:SF4">
    <property type="entry name" value="SLR6042 PROTEIN"/>
    <property type="match status" value="1"/>
</dbReference>
<dbReference type="GO" id="GO:0015679">
    <property type="term" value="P:plasma membrane copper ion transport"/>
    <property type="evidence" value="ECO:0007669"/>
    <property type="project" value="TreeGrafter"/>
</dbReference>
<keyword evidence="1" id="KW-0813">Transport</keyword>
<feature type="coiled-coil region" evidence="2">
    <location>
        <begin position="9"/>
        <end position="36"/>
    </location>
</feature>
<sequence length="686" mass="77251">MSSPENVEKKEAADDLHKARNLIKQLAQEIEELVRSPIEPPDFFREFLKRVVQALHAPAGAVWLLDANKQLQLVSDLNLRGIGFYDHPGSLQKNHQLVIQTISTGEAVIHRPGNPETPLPTDHIVILASLQRDGECVGVVEIFQRSDASMGSHSGMLQFVEHLAGLASKFLSKEAVQEQTSVGPIQENYDKFLNDLHRSLDLKQVTATAANDSRRLMNCDRVTLCVKRGRKVTVEAISGQDKVNHRANLVSSLRKLSETVMESREPFAFYGKADDLPPQLEKLLTTYLQESESRMLLILPLLKPDKLVRDEDEIAGKIQKKDKLQPLIGCLVIEQINESEPRAGVKQYADLLEEHVAIALNNSLDHKRIFLLPVWNFIGGIQEWFKGRKLAKTLAIGSAIIAVGCALAFIPWDYRVEGEGRLMPIERRTIFATANAEVEQVLINGGEHVKKGQILIELRDKELDLTYQKTRKELDSKSVEWTSLETEMGQLNRSGLSNAEQSKKQIELSGQIRSAETVITGLNEQIKMLQESREKLHVRSPIDGVISTWQVEQLLLHRPVNWGESLLEVINENGPWHLEIEVEEDRYGHLVQAQKELNTETLPVEFILATTPESTYEGEVQEIATRANTSSENTNILQVNIKIDESALPTVRMGSEVRVKINCGKKSLGYVLFGDVVEFLRKYLWL</sequence>
<reference evidence="3 4" key="1">
    <citation type="submission" date="2019-02" db="EMBL/GenBank/DDBJ databases">
        <title>Deep-cultivation of Planctomycetes and their phenomic and genomic characterization uncovers novel biology.</title>
        <authorList>
            <person name="Wiegand S."/>
            <person name="Jogler M."/>
            <person name="Boedeker C."/>
            <person name="Pinto D."/>
            <person name="Vollmers J."/>
            <person name="Rivas-Marin E."/>
            <person name="Kohn T."/>
            <person name="Peeters S.H."/>
            <person name="Heuer A."/>
            <person name="Rast P."/>
            <person name="Oberbeckmann S."/>
            <person name="Bunk B."/>
            <person name="Jeske O."/>
            <person name="Meyerdierks A."/>
            <person name="Storesund J.E."/>
            <person name="Kallscheuer N."/>
            <person name="Luecker S."/>
            <person name="Lage O.M."/>
            <person name="Pohl T."/>
            <person name="Merkel B.J."/>
            <person name="Hornburger P."/>
            <person name="Mueller R.-W."/>
            <person name="Bruemmer F."/>
            <person name="Labrenz M."/>
            <person name="Spormann A.M."/>
            <person name="Op den Camp H."/>
            <person name="Overmann J."/>
            <person name="Amann R."/>
            <person name="Jetten M.S.M."/>
            <person name="Mascher T."/>
            <person name="Medema M.H."/>
            <person name="Devos D.P."/>
            <person name="Kaster A.-K."/>
            <person name="Ovreas L."/>
            <person name="Rohde M."/>
            <person name="Galperin M.Y."/>
            <person name="Jogler C."/>
        </authorList>
    </citation>
    <scope>NUCLEOTIDE SEQUENCE [LARGE SCALE GENOMIC DNA]</scope>
    <source>
        <strain evidence="3 4">Pla110</strain>
    </source>
</reference>
<dbReference type="RefSeq" id="WP_197440285.1">
    <property type="nucleotide sequence ID" value="NZ_CP036281.1"/>
</dbReference>
<protein>
    <submittedName>
        <fullName evidence="3">HlyD family secretion protein</fullName>
    </submittedName>
</protein>
<dbReference type="AlphaFoldDB" id="A0A518CS98"/>
<feature type="coiled-coil region" evidence="2">
    <location>
        <begin position="512"/>
        <end position="539"/>
    </location>
</feature>